<accession>A0A7X9S253</accession>
<organism evidence="4 5">
    <name type="scientific">Flammeovirga aprica JL-4</name>
    <dbReference type="NCBI Taxonomy" id="694437"/>
    <lineage>
        <taxon>Bacteria</taxon>
        <taxon>Pseudomonadati</taxon>
        <taxon>Bacteroidota</taxon>
        <taxon>Cytophagia</taxon>
        <taxon>Cytophagales</taxon>
        <taxon>Flammeovirgaceae</taxon>
        <taxon>Flammeovirga</taxon>
    </lineage>
</organism>
<feature type="domain" description="Transposase IS116/IS110/IS902 C-terminal" evidence="3">
    <location>
        <begin position="206"/>
        <end position="293"/>
    </location>
</feature>
<evidence type="ECO:0000259" key="3">
    <source>
        <dbReference type="Pfam" id="PF02371"/>
    </source>
</evidence>
<dbReference type="InterPro" id="IPR003346">
    <property type="entry name" value="Transposase_20"/>
</dbReference>
<keyword evidence="1" id="KW-0175">Coiled coil</keyword>
<evidence type="ECO:0000313" key="4">
    <source>
        <dbReference type="EMBL" id="NME72993.1"/>
    </source>
</evidence>
<dbReference type="EMBL" id="JABANE010000281">
    <property type="protein sequence ID" value="NME72993.1"/>
    <property type="molecule type" value="Genomic_DNA"/>
</dbReference>
<dbReference type="GO" id="GO:0004803">
    <property type="term" value="F:transposase activity"/>
    <property type="evidence" value="ECO:0007669"/>
    <property type="project" value="InterPro"/>
</dbReference>
<evidence type="ECO:0000313" key="5">
    <source>
        <dbReference type="Proteomes" id="UP000576082"/>
    </source>
</evidence>
<name>A0A7X9S253_9BACT</name>
<dbReference type="NCBIfam" id="NF033542">
    <property type="entry name" value="transpos_IS110"/>
    <property type="match status" value="1"/>
</dbReference>
<comment type="caution">
    <text evidence="4">The sequence shown here is derived from an EMBL/GenBank/DDBJ whole genome shotgun (WGS) entry which is preliminary data.</text>
</comment>
<evidence type="ECO:0000259" key="2">
    <source>
        <dbReference type="Pfam" id="PF01548"/>
    </source>
</evidence>
<gene>
    <name evidence="4" type="ORF">HHU12_33870</name>
</gene>
<feature type="coiled-coil region" evidence="1">
    <location>
        <begin position="170"/>
        <end position="197"/>
    </location>
</feature>
<dbReference type="AlphaFoldDB" id="A0A7X9S253"/>
<dbReference type="RefSeq" id="WP_169661145.1">
    <property type="nucleotide sequence ID" value="NZ_JABANE010000281.1"/>
</dbReference>
<protein>
    <submittedName>
        <fullName evidence="4">IS110 family transposase</fullName>
    </submittedName>
</protein>
<dbReference type="Proteomes" id="UP000576082">
    <property type="component" value="Unassembled WGS sequence"/>
</dbReference>
<proteinExistence type="predicted"/>
<dbReference type="GO" id="GO:0003677">
    <property type="term" value="F:DNA binding"/>
    <property type="evidence" value="ECO:0007669"/>
    <property type="project" value="InterPro"/>
</dbReference>
<dbReference type="Pfam" id="PF02371">
    <property type="entry name" value="Transposase_20"/>
    <property type="match status" value="1"/>
</dbReference>
<dbReference type="Pfam" id="PF01548">
    <property type="entry name" value="DEDD_Tnp_IS110"/>
    <property type="match status" value="1"/>
</dbReference>
<reference evidence="4 5" key="1">
    <citation type="submission" date="2020-04" db="EMBL/GenBank/DDBJ databases">
        <title>Flammeovirga sp. SR4, a novel species isolated from seawater.</title>
        <authorList>
            <person name="Wang X."/>
        </authorList>
    </citation>
    <scope>NUCLEOTIDE SEQUENCE [LARGE SCALE GENOMIC DNA]</scope>
    <source>
        <strain evidence="4 5">ATCC 23126</strain>
    </source>
</reference>
<dbReference type="InterPro" id="IPR002525">
    <property type="entry name" value="Transp_IS110-like_N"/>
</dbReference>
<dbReference type="PANTHER" id="PTHR33055:SF3">
    <property type="entry name" value="PUTATIVE TRANSPOSASE FOR IS117-RELATED"/>
    <property type="match status" value="1"/>
</dbReference>
<dbReference type="PANTHER" id="PTHR33055">
    <property type="entry name" value="TRANSPOSASE FOR INSERTION SEQUENCE ELEMENT IS1111A"/>
    <property type="match status" value="1"/>
</dbReference>
<dbReference type="InterPro" id="IPR047650">
    <property type="entry name" value="Transpos_IS110"/>
</dbReference>
<feature type="domain" description="Transposase IS110-like N-terminal" evidence="2">
    <location>
        <begin position="7"/>
        <end position="156"/>
    </location>
</feature>
<sequence>MIYKFIIGVDVSKLKLDIALRLDSTNFEMRECLNEEKEISKNFKALLKEHRLKKEEVLVVAENTGNYTNPMTWALIEEGYNLWIACPNQAHYSLGLIRGKNDKLDAKRLADYGFRHDDKAKLCELASDSLISLKYLNSEKELITKQKTMLKGQLTDHKGYVESSDYKDRSKRHSKTLKVLEENLKSIDKRIAEIIKNDPQLKHQMKLLKSIVGVGPKIALEVLIATLGFRKFPSAREFSSHVGVAPFENQSGSSIRSRGKTSKRSNRHIKRYLHMGVCSAVHHGKGEFTKYYERKIKEGKKKMLVLNNLRSKLIHIMFAVIRNNTAYQRDYKALWT</sequence>
<keyword evidence="5" id="KW-1185">Reference proteome</keyword>
<evidence type="ECO:0000256" key="1">
    <source>
        <dbReference type="SAM" id="Coils"/>
    </source>
</evidence>
<dbReference type="GO" id="GO:0006313">
    <property type="term" value="P:DNA transposition"/>
    <property type="evidence" value="ECO:0007669"/>
    <property type="project" value="InterPro"/>
</dbReference>